<protein>
    <recommendedName>
        <fullName evidence="2">DUF2914 domain-containing protein</fullName>
    </recommendedName>
</protein>
<gene>
    <name evidence="3" type="ORF">COV07_00410</name>
</gene>
<feature type="transmembrane region" description="Helical" evidence="1">
    <location>
        <begin position="203"/>
        <end position="223"/>
    </location>
</feature>
<evidence type="ECO:0000313" key="3">
    <source>
        <dbReference type="EMBL" id="PIR47124.1"/>
    </source>
</evidence>
<sequence>MINLVIETQFYARVKSFVNRNERKLFIFALVCGLLFDSLTLRRIDALFDNLIFAGHLSLLTISFLVLYAYEANRLKGRFFEFLFPWIPFILQFSFGALFSGFIVFYTRSASLYTSWPFILGLAGLLIGNEFFRSKYAILSFRISIYFVVLLSFFAFLVPVLLRSIGVVPFVLSGGLSLFVVAILIASLYKIAPGKLWHERKHLLVSLLSIYILFNVFYFANVIPPIPLALRDSGIFHMVERTSTQYFGTYEKSPWYMPFRRESKVFHRYESSPVYAYSAIYAPTRIGTTVEHRWYTKSEDNWKLVSSIPIVIHGGRDGGYRGYSFKSNITDGKWRVDVVTARGQLLGRIVFTIQKTDTQPDLQKISL</sequence>
<reference evidence="3 4" key="1">
    <citation type="submission" date="2017-09" db="EMBL/GenBank/DDBJ databases">
        <title>Depth-based differentiation of microbial function through sediment-hosted aquifers and enrichment of novel symbionts in the deep terrestrial subsurface.</title>
        <authorList>
            <person name="Probst A.J."/>
            <person name="Ladd B."/>
            <person name="Jarett J.K."/>
            <person name="Geller-Mcgrath D.E."/>
            <person name="Sieber C.M."/>
            <person name="Emerson J.B."/>
            <person name="Anantharaman K."/>
            <person name="Thomas B.C."/>
            <person name="Malmstrom R."/>
            <person name="Stieglmeier M."/>
            <person name="Klingl A."/>
            <person name="Woyke T."/>
            <person name="Ryan C.M."/>
            <person name="Banfield J.F."/>
        </authorList>
    </citation>
    <scope>NUCLEOTIDE SEQUENCE [LARGE SCALE GENOMIC DNA]</scope>
    <source>
        <strain evidence="3">CG10_big_fil_rev_8_21_14_0_10_45_14</strain>
    </source>
</reference>
<dbReference type="Proteomes" id="UP000230833">
    <property type="component" value="Unassembled WGS sequence"/>
</dbReference>
<keyword evidence="1" id="KW-0472">Membrane</keyword>
<feature type="transmembrane region" description="Helical" evidence="1">
    <location>
        <begin position="82"/>
        <end position="106"/>
    </location>
</feature>
<evidence type="ECO:0000313" key="4">
    <source>
        <dbReference type="Proteomes" id="UP000230833"/>
    </source>
</evidence>
<dbReference type="Pfam" id="PF11141">
    <property type="entry name" value="DUF2914"/>
    <property type="match status" value="1"/>
</dbReference>
<feature type="domain" description="DUF2914" evidence="2">
    <location>
        <begin position="288"/>
        <end position="353"/>
    </location>
</feature>
<dbReference type="InterPro" id="IPR022606">
    <property type="entry name" value="DUF2914"/>
</dbReference>
<feature type="transmembrane region" description="Helical" evidence="1">
    <location>
        <begin position="112"/>
        <end position="132"/>
    </location>
</feature>
<dbReference type="EMBL" id="PCYL01000005">
    <property type="protein sequence ID" value="PIR47124.1"/>
    <property type="molecule type" value="Genomic_DNA"/>
</dbReference>
<keyword evidence="1" id="KW-0812">Transmembrane</keyword>
<name>A0A2H0RMB2_9BACT</name>
<keyword evidence="1" id="KW-1133">Transmembrane helix</keyword>
<organism evidence="3 4">
    <name type="scientific">Candidatus Vogelbacteria bacterium CG10_big_fil_rev_8_21_14_0_10_45_14</name>
    <dbReference type="NCBI Taxonomy" id="1975042"/>
    <lineage>
        <taxon>Bacteria</taxon>
        <taxon>Candidatus Vogeliibacteriota</taxon>
    </lineage>
</organism>
<evidence type="ECO:0000256" key="1">
    <source>
        <dbReference type="SAM" id="Phobius"/>
    </source>
</evidence>
<comment type="caution">
    <text evidence="3">The sequence shown here is derived from an EMBL/GenBank/DDBJ whole genome shotgun (WGS) entry which is preliminary data.</text>
</comment>
<feature type="transmembrane region" description="Helical" evidence="1">
    <location>
        <begin position="168"/>
        <end position="191"/>
    </location>
</feature>
<evidence type="ECO:0000259" key="2">
    <source>
        <dbReference type="Pfam" id="PF11141"/>
    </source>
</evidence>
<accession>A0A2H0RMB2</accession>
<dbReference type="AlphaFoldDB" id="A0A2H0RMB2"/>
<feature type="transmembrane region" description="Helical" evidence="1">
    <location>
        <begin position="25"/>
        <end position="44"/>
    </location>
</feature>
<feature type="transmembrane region" description="Helical" evidence="1">
    <location>
        <begin position="144"/>
        <end position="162"/>
    </location>
</feature>
<proteinExistence type="predicted"/>
<feature type="transmembrane region" description="Helical" evidence="1">
    <location>
        <begin position="50"/>
        <end position="70"/>
    </location>
</feature>